<dbReference type="CDD" id="cd00130">
    <property type="entry name" value="PAS"/>
    <property type="match status" value="4"/>
</dbReference>
<dbReference type="GO" id="GO:0000155">
    <property type="term" value="F:phosphorelay sensor kinase activity"/>
    <property type="evidence" value="ECO:0007669"/>
    <property type="project" value="InterPro"/>
</dbReference>
<evidence type="ECO:0000313" key="19">
    <source>
        <dbReference type="EMBL" id="GAK53906.1"/>
    </source>
</evidence>
<organism evidence="19">
    <name type="scientific">Candidatus Moduliflexus flocculans</name>
    <dbReference type="NCBI Taxonomy" id="1499966"/>
    <lineage>
        <taxon>Bacteria</taxon>
        <taxon>Candidatus Moduliflexota</taxon>
        <taxon>Candidatus Moduliflexia</taxon>
        <taxon>Candidatus Moduliflexales</taxon>
        <taxon>Candidatus Moduliflexaceae</taxon>
    </lineage>
</organism>
<sequence>MPTESSLRSFVTALGLRLLFFSLLIFGWTHTSQAQTPIHKTILFLSFYQSDLPVNTLAVRAIQDEFQQAADVSANIYYEYLDFNRFTDPTYQHAVFELFALKYRDKPVDVVILGSPNMLELWLAKRSKILPTTPVLFYDMNTARAATLYLPPDVSGVTAEVDFVKTVRWYLQARPNVNELILVHGVGLADQTFLPYIETMQAELCTTIQCADWSSLPVSEMTRRAATLPDTAVLVYILLFEDAAGVKFKPIDVIRQLAAVSSVPILSGYDQFIGTGTIGGYLYSIEEQARAVTQMGLRLLRGEPISAIPIQTNQGTHFIFDHEELRRWDIPLSDLPAGSILKHRDHTLWQNYQLQLIAAGIGIIGLIVLTIFLSMMARRLHIAREALRQANMNLETQVKERTAALQDTNRSLAEENIERKRMEEQLRESEEKFSKAFHSSQVAMSLSTLADGRYIDVNAEFLRLAERTYEEIVGHTSLELNIWANSEQRDKILQQIHDEGAVHNAEIDIRVKSGNVLTFLWSAEQVIIRDAPCLLVSALDISERKQTEIALRESEDRYRRVSSVISDIAYSCDKTEASGYVINWMTGATEQILGYTVDELKAMRCWSQLVLEDDLPIFDQHVIGLAPDVKRSCELRLRQKNGSVRWIASSAECVLIAAAPRTLRLYGGLVDITERKRTENALQESEKRFRTIFQEGKAIQLLIDPETGRIADANLSALEFYGYSYDALTSFRIQEINQLSPEQVQEEMRLARAQKKNYFNFRHRLSTGEIRDVEVYSHPLEIAGRPHLFSIIHDITDRKRAEEALRESEARWQFALEGSGDGVWDWNSQTHIVFFSNQWKAMLGYEPQEIGDSLSEWEARIHPDDRDLTSAALQEHFDGLTPIYMSEHRVRCKDGSYKWILDRGKVISRMPDGTPLRVIGTHTDISARKQAEQILQESEAKYRRLVENLPGIVYVFSSARGSVYCSTHVSTILGYSPEYLYQQPMLWNQSIHPDDMPKVVAAITQFQQGEHFTVEYRIKNASGEWRWLYDLSIGRQDLPDETLIEGLALDITDRKRAEDALTQAKADAEAANRMKSAFLANMSHELRTPLNAILGYAQILSRDNALSEAQRKGMRIIEDSGNYLLELINDILDLAKIEAGKLEVRPAPMHLSSLLDDVRTMMMIKAEHKGLRFEVVKEADLPDYVEGDAHRLRQILLNLLGNAIKFTDRGGVTLRVAVAHDVVTTCDRTSLRFEIEDTGVGIAPEDMARLFTPFQQVGEVARQAQGTGLGLAISLHLAELMGGTLTVASTAGVGSVFRLELPLPVIVPTDMSLPVRRIIVGVHGVAPTILVVDDVLENRLVLDELLTSRGCCVLQAANGEDALQQALASPPSAIITDLRMPDMDGFELIRRLRQTPELKKTVIIVSSASVYADDREQSLVIGGQAFLPKPVQADMLYEQLQALGVAEWRYLEETSPPVQMNDGEQPLPLSTLKELFNLAEIGDILGLREHLDLLGRSGKLTASVEQLEEFARHFQLDRIRQLLIQQMEDATRREADAASNAEYAAVIPDELIGRLQKALMTTDIKAIECAIGEMRKIAPVLADKLTKLAYDFEYDQIASLLQRDHS</sequence>
<dbReference type="InterPro" id="IPR001789">
    <property type="entry name" value="Sig_transdc_resp-reg_receiver"/>
</dbReference>
<dbReference type="Gene3D" id="1.10.287.130">
    <property type="match status" value="1"/>
</dbReference>
<dbReference type="Pfam" id="PF13426">
    <property type="entry name" value="PAS_9"/>
    <property type="match status" value="2"/>
</dbReference>
<dbReference type="Gene3D" id="3.40.50.2300">
    <property type="match status" value="3"/>
</dbReference>
<dbReference type="SMART" id="SM00086">
    <property type="entry name" value="PAC"/>
    <property type="match status" value="5"/>
</dbReference>
<dbReference type="Pfam" id="PF00072">
    <property type="entry name" value="Response_reg"/>
    <property type="match status" value="1"/>
</dbReference>
<gene>
    <name evidence="19" type="ORF">U14_05181</name>
</gene>
<evidence type="ECO:0000256" key="7">
    <source>
        <dbReference type="ARBA" id="ARBA00022777"/>
    </source>
</evidence>
<dbReference type="GO" id="GO:0004674">
    <property type="term" value="F:protein serine/threonine kinase activity"/>
    <property type="evidence" value="ECO:0007669"/>
    <property type="project" value="UniProtKB-KW"/>
</dbReference>
<dbReference type="PANTHER" id="PTHR43047">
    <property type="entry name" value="TWO-COMPONENT HISTIDINE PROTEIN KINASE"/>
    <property type="match status" value="1"/>
</dbReference>
<dbReference type="SUPFAM" id="SSF55785">
    <property type="entry name" value="PYP-like sensor domain (PAS domain)"/>
    <property type="match status" value="5"/>
</dbReference>
<evidence type="ECO:0000256" key="9">
    <source>
        <dbReference type="ARBA" id="ARBA00023012"/>
    </source>
</evidence>
<feature type="domain" description="PAC" evidence="18">
    <location>
        <begin position="631"/>
        <end position="684"/>
    </location>
</feature>
<dbReference type="GO" id="GO:0005524">
    <property type="term" value="F:ATP binding"/>
    <property type="evidence" value="ECO:0007669"/>
    <property type="project" value="UniProtKB-KW"/>
</dbReference>
<dbReference type="PROSITE" id="PS50109">
    <property type="entry name" value="HIS_KIN"/>
    <property type="match status" value="1"/>
</dbReference>
<protein>
    <recommendedName>
        <fullName evidence="3">histidine kinase</fullName>
        <ecNumber evidence="3">2.7.13.3</ecNumber>
    </recommendedName>
</protein>
<keyword evidence="6" id="KW-0547">Nucleotide-binding</keyword>
<dbReference type="SMART" id="SM00387">
    <property type="entry name" value="HATPase_c"/>
    <property type="match status" value="1"/>
</dbReference>
<reference evidence="19" key="1">
    <citation type="journal article" date="2015" name="PeerJ">
        <title>First genomic representation of candidate bacterial phylum KSB3 points to enhanced environmental sensing as a trigger of wastewater bulking.</title>
        <authorList>
            <person name="Sekiguchi Y."/>
            <person name="Ohashi A."/>
            <person name="Parks D.H."/>
            <person name="Yamauchi T."/>
            <person name="Tyson G.W."/>
            <person name="Hugenholtz P."/>
        </authorList>
    </citation>
    <scope>NUCLEOTIDE SEQUENCE [LARGE SCALE GENOMIC DNA]</scope>
</reference>
<dbReference type="EMBL" id="DF820460">
    <property type="protein sequence ID" value="GAK53906.1"/>
    <property type="molecule type" value="Genomic_DNA"/>
</dbReference>
<feature type="domain" description="Response regulatory" evidence="16">
    <location>
        <begin position="1328"/>
        <end position="1444"/>
    </location>
</feature>
<dbReference type="InterPro" id="IPR036890">
    <property type="entry name" value="HATPase_C_sf"/>
</dbReference>
<evidence type="ECO:0000256" key="11">
    <source>
        <dbReference type="ARBA" id="ARBA00023306"/>
    </source>
</evidence>
<evidence type="ECO:0000256" key="10">
    <source>
        <dbReference type="ARBA" id="ARBA00023136"/>
    </source>
</evidence>
<dbReference type="SUPFAM" id="SSF52172">
    <property type="entry name" value="CheY-like"/>
    <property type="match status" value="1"/>
</dbReference>
<dbReference type="SMART" id="SM00448">
    <property type="entry name" value="REC"/>
    <property type="match status" value="1"/>
</dbReference>
<dbReference type="STRING" id="1499966.U14_05181"/>
<evidence type="ECO:0000256" key="3">
    <source>
        <dbReference type="ARBA" id="ARBA00012438"/>
    </source>
</evidence>
<dbReference type="SUPFAM" id="SSF47384">
    <property type="entry name" value="Homodimeric domain of signal transducing histidine kinase"/>
    <property type="match status" value="1"/>
</dbReference>
<dbReference type="InterPro" id="IPR036097">
    <property type="entry name" value="HisK_dim/P_sf"/>
</dbReference>
<keyword evidence="8" id="KW-0067">ATP-binding</keyword>
<dbReference type="Gene3D" id="3.30.450.20">
    <property type="entry name" value="PAS domain"/>
    <property type="match status" value="5"/>
</dbReference>
<dbReference type="SUPFAM" id="SSF55874">
    <property type="entry name" value="ATPase domain of HSP90 chaperone/DNA topoisomerase II/histidine kinase"/>
    <property type="match status" value="1"/>
</dbReference>
<feature type="coiled-coil region" evidence="13">
    <location>
        <begin position="377"/>
        <end position="432"/>
    </location>
</feature>
<dbReference type="Proteomes" id="UP000030700">
    <property type="component" value="Unassembled WGS sequence"/>
</dbReference>
<evidence type="ECO:0000256" key="8">
    <source>
        <dbReference type="ARBA" id="ARBA00022840"/>
    </source>
</evidence>
<dbReference type="HOGENOM" id="CLU_244060_0_0_0"/>
<comment type="catalytic activity">
    <reaction evidence="1">
        <text>ATP + protein L-histidine = ADP + protein N-phospho-L-histidine.</text>
        <dbReference type="EC" id="2.7.13.3"/>
    </reaction>
</comment>
<dbReference type="SMART" id="SM00091">
    <property type="entry name" value="PAS"/>
    <property type="match status" value="5"/>
</dbReference>
<evidence type="ECO:0000256" key="1">
    <source>
        <dbReference type="ARBA" id="ARBA00000085"/>
    </source>
</evidence>
<keyword evidence="13" id="KW-0175">Coiled coil</keyword>
<dbReference type="InterPro" id="IPR005467">
    <property type="entry name" value="His_kinase_dom"/>
</dbReference>
<dbReference type="InterPro" id="IPR003594">
    <property type="entry name" value="HATPase_dom"/>
</dbReference>
<feature type="domain" description="Histidine kinase" evidence="15">
    <location>
        <begin position="1081"/>
        <end position="1305"/>
    </location>
</feature>
<dbReference type="Pfam" id="PF08447">
    <property type="entry name" value="PAS_3"/>
    <property type="match status" value="3"/>
</dbReference>
<evidence type="ECO:0000259" key="18">
    <source>
        <dbReference type="PROSITE" id="PS50113"/>
    </source>
</evidence>
<feature type="domain" description="PAS" evidence="17">
    <location>
        <begin position="938"/>
        <end position="1010"/>
    </location>
</feature>
<dbReference type="EC" id="2.7.13.3" evidence="3"/>
<comment type="subcellular location">
    <subcellularLocation>
        <location evidence="2">Membrane</location>
    </subcellularLocation>
</comment>
<keyword evidence="9" id="KW-0902">Two-component regulatory system</keyword>
<keyword evidence="14" id="KW-1133">Transmembrane helix</keyword>
<dbReference type="CDD" id="cd16922">
    <property type="entry name" value="HATPase_EvgS-ArcB-TorS-like"/>
    <property type="match status" value="1"/>
</dbReference>
<dbReference type="NCBIfam" id="TIGR00229">
    <property type="entry name" value="sensory_box"/>
    <property type="match status" value="5"/>
</dbReference>
<feature type="domain" description="PAC" evidence="18">
    <location>
        <begin position="884"/>
        <end position="937"/>
    </location>
</feature>
<accession>A0A081BR75</accession>
<dbReference type="PRINTS" id="PR00344">
    <property type="entry name" value="BCTRLSENSOR"/>
</dbReference>
<evidence type="ECO:0000256" key="13">
    <source>
        <dbReference type="SAM" id="Coils"/>
    </source>
</evidence>
<dbReference type="Pfam" id="PF00512">
    <property type="entry name" value="HisKA"/>
    <property type="match status" value="1"/>
</dbReference>
<dbReference type="Pfam" id="PF02518">
    <property type="entry name" value="HATPase_c"/>
    <property type="match status" value="1"/>
</dbReference>
<keyword evidence="19" id="KW-0723">Serine/threonine-protein kinase</keyword>
<evidence type="ECO:0000256" key="12">
    <source>
        <dbReference type="PROSITE-ProRule" id="PRU00169"/>
    </source>
</evidence>
<dbReference type="PROSITE" id="PS50113">
    <property type="entry name" value="PAC"/>
    <property type="match status" value="3"/>
</dbReference>
<dbReference type="InterPro" id="IPR013655">
    <property type="entry name" value="PAS_fold_3"/>
</dbReference>
<evidence type="ECO:0000313" key="20">
    <source>
        <dbReference type="Proteomes" id="UP000030700"/>
    </source>
</evidence>
<dbReference type="GO" id="GO:0016020">
    <property type="term" value="C:membrane"/>
    <property type="evidence" value="ECO:0007669"/>
    <property type="project" value="UniProtKB-SubCell"/>
</dbReference>
<keyword evidence="7 19" id="KW-0418">Kinase</keyword>
<dbReference type="FunFam" id="3.30.565.10:FF:000010">
    <property type="entry name" value="Sensor histidine kinase RcsC"/>
    <property type="match status" value="1"/>
</dbReference>
<evidence type="ECO:0000259" key="16">
    <source>
        <dbReference type="PROSITE" id="PS50110"/>
    </source>
</evidence>
<dbReference type="InterPro" id="IPR035965">
    <property type="entry name" value="PAS-like_dom_sf"/>
</dbReference>
<feature type="modified residue" description="4-aspartylphosphate" evidence="12">
    <location>
        <position position="1377"/>
    </location>
</feature>
<evidence type="ECO:0000259" key="17">
    <source>
        <dbReference type="PROSITE" id="PS50112"/>
    </source>
</evidence>
<keyword evidence="4 12" id="KW-0597">Phosphoprotein</keyword>
<dbReference type="InterPro" id="IPR001610">
    <property type="entry name" value="PAC"/>
</dbReference>
<feature type="domain" description="PAC" evidence="18">
    <location>
        <begin position="1012"/>
        <end position="1063"/>
    </location>
</feature>
<keyword evidence="11" id="KW-0131">Cell cycle</keyword>
<name>A0A081BR75_9BACT</name>
<dbReference type="InterPro" id="IPR004358">
    <property type="entry name" value="Sig_transdc_His_kin-like_C"/>
</dbReference>
<keyword evidence="5" id="KW-0808">Transferase</keyword>
<keyword evidence="20" id="KW-1185">Reference proteome</keyword>
<dbReference type="FunFam" id="1.10.287.130:FF:000038">
    <property type="entry name" value="Sensory transduction histidine kinase"/>
    <property type="match status" value="1"/>
</dbReference>
<evidence type="ECO:0000256" key="6">
    <source>
        <dbReference type="ARBA" id="ARBA00022741"/>
    </source>
</evidence>
<evidence type="ECO:0000256" key="4">
    <source>
        <dbReference type="ARBA" id="ARBA00022553"/>
    </source>
</evidence>
<keyword evidence="10 14" id="KW-0472">Membrane</keyword>
<evidence type="ECO:0000259" key="15">
    <source>
        <dbReference type="PROSITE" id="PS50109"/>
    </source>
</evidence>
<dbReference type="PROSITE" id="PS50112">
    <property type="entry name" value="PAS"/>
    <property type="match status" value="2"/>
</dbReference>
<dbReference type="CDD" id="cd17546">
    <property type="entry name" value="REC_hyHK_CKI1_RcsC-like"/>
    <property type="match status" value="1"/>
</dbReference>
<evidence type="ECO:0000256" key="2">
    <source>
        <dbReference type="ARBA" id="ARBA00004370"/>
    </source>
</evidence>
<dbReference type="PROSITE" id="PS50110">
    <property type="entry name" value="RESPONSE_REGULATORY"/>
    <property type="match status" value="1"/>
</dbReference>
<dbReference type="Gene3D" id="3.30.565.10">
    <property type="entry name" value="Histidine kinase-like ATPase, C-terminal domain"/>
    <property type="match status" value="1"/>
</dbReference>
<dbReference type="InterPro" id="IPR003661">
    <property type="entry name" value="HisK_dim/P_dom"/>
</dbReference>
<dbReference type="SMART" id="SM00388">
    <property type="entry name" value="HisKA"/>
    <property type="match status" value="1"/>
</dbReference>
<keyword evidence="14" id="KW-0812">Transmembrane</keyword>
<dbReference type="InterPro" id="IPR000700">
    <property type="entry name" value="PAS-assoc_C"/>
</dbReference>
<feature type="domain" description="PAS" evidence="17">
    <location>
        <begin position="808"/>
        <end position="880"/>
    </location>
</feature>
<feature type="transmembrane region" description="Helical" evidence="14">
    <location>
        <begin position="352"/>
        <end position="374"/>
    </location>
</feature>
<dbReference type="InterPro" id="IPR011006">
    <property type="entry name" value="CheY-like_superfamily"/>
</dbReference>
<evidence type="ECO:0000256" key="14">
    <source>
        <dbReference type="SAM" id="Phobius"/>
    </source>
</evidence>
<dbReference type="InterPro" id="IPR000014">
    <property type="entry name" value="PAS"/>
</dbReference>
<dbReference type="CDD" id="cd00082">
    <property type="entry name" value="HisKA"/>
    <property type="match status" value="1"/>
</dbReference>
<proteinExistence type="predicted"/>
<evidence type="ECO:0000256" key="5">
    <source>
        <dbReference type="ARBA" id="ARBA00022679"/>
    </source>
</evidence>